<comment type="catalytic activity">
    <reaction evidence="12">
        <text>2-methylpropanoyl-CoA + malonyl-[ACP] + H(+) = 4-methyl-3-oxopentanoyl-[ACP] + CO2 + CoA</text>
        <dbReference type="Rhea" id="RHEA:42268"/>
        <dbReference type="Rhea" id="RHEA-COMP:9623"/>
        <dbReference type="Rhea" id="RHEA-COMP:9940"/>
        <dbReference type="ChEBI" id="CHEBI:15378"/>
        <dbReference type="ChEBI" id="CHEBI:16526"/>
        <dbReference type="ChEBI" id="CHEBI:57287"/>
        <dbReference type="ChEBI" id="CHEBI:57338"/>
        <dbReference type="ChEBI" id="CHEBI:78449"/>
        <dbReference type="ChEBI" id="CHEBI:78820"/>
        <dbReference type="EC" id="2.3.1.300"/>
    </reaction>
    <physiologicalReaction direction="left-to-right" evidence="12">
        <dbReference type="Rhea" id="RHEA:42269"/>
    </physiologicalReaction>
</comment>
<keyword evidence="14" id="KW-0963">Cytoplasm</keyword>
<comment type="function">
    <text evidence="14">Catalyzes the condensation reaction of fatty acid synthesis by the addition to an acyl acceptor of two carbons from malonyl-ACP. Catalyzes the first condensation reaction which initiates fatty acid synthesis and may therefore play a role in governing the total rate of fatty acid production. Possesses both acetoacetyl-ACP synthase and acetyl transacylase activities. Its substrate specificity determines the biosynthesis of branched-chain and/or straight-chain of fatty acids.</text>
</comment>
<dbReference type="OrthoDB" id="9815506at2"/>
<dbReference type="NCBIfam" id="TIGR00747">
    <property type="entry name" value="fabH"/>
    <property type="match status" value="1"/>
</dbReference>
<dbReference type="Proteomes" id="UP000267250">
    <property type="component" value="Chromosome"/>
</dbReference>
<evidence type="ECO:0000256" key="5">
    <source>
        <dbReference type="ARBA" id="ARBA00022832"/>
    </source>
</evidence>
<keyword evidence="6 14" id="KW-0443">Lipid metabolism</keyword>
<proteinExistence type="inferred from homology"/>
<dbReference type="FunFam" id="3.40.47.10:FF:000004">
    <property type="entry name" value="3-oxoacyl-[acyl-carrier-protein] synthase 3"/>
    <property type="match status" value="1"/>
</dbReference>
<evidence type="ECO:0000256" key="1">
    <source>
        <dbReference type="ARBA" id="ARBA00005194"/>
    </source>
</evidence>
<comment type="pathway">
    <text evidence="1 14">Lipid metabolism; fatty acid biosynthesis.</text>
</comment>
<evidence type="ECO:0000256" key="10">
    <source>
        <dbReference type="ARBA" id="ARBA00051096"/>
    </source>
</evidence>
<dbReference type="GO" id="GO:0033818">
    <property type="term" value="F:beta-ketoacyl-acyl-carrier-protein synthase III activity"/>
    <property type="evidence" value="ECO:0007669"/>
    <property type="project" value="UniProtKB-UniRule"/>
</dbReference>
<comment type="catalytic activity">
    <reaction evidence="10">
        <text>malonyl-[ACP] + acetyl-CoA + H(+) = 3-oxobutanoyl-[ACP] + CO2 + CoA</text>
        <dbReference type="Rhea" id="RHEA:12080"/>
        <dbReference type="Rhea" id="RHEA-COMP:9623"/>
        <dbReference type="Rhea" id="RHEA-COMP:9625"/>
        <dbReference type="ChEBI" id="CHEBI:15378"/>
        <dbReference type="ChEBI" id="CHEBI:16526"/>
        <dbReference type="ChEBI" id="CHEBI:57287"/>
        <dbReference type="ChEBI" id="CHEBI:57288"/>
        <dbReference type="ChEBI" id="CHEBI:78449"/>
        <dbReference type="ChEBI" id="CHEBI:78450"/>
        <dbReference type="EC" id="2.3.1.180"/>
    </reaction>
    <physiologicalReaction direction="left-to-right" evidence="10">
        <dbReference type="Rhea" id="RHEA:12081"/>
    </physiologicalReaction>
</comment>
<dbReference type="GO" id="GO:0004315">
    <property type="term" value="F:3-oxoacyl-[acyl-carrier-protein] synthase activity"/>
    <property type="evidence" value="ECO:0007669"/>
    <property type="project" value="InterPro"/>
</dbReference>
<dbReference type="HAMAP" id="MF_01815">
    <property type="entry name" value="FabH"/>
    <property type="match status" value="1"/>
</dbReference>
<evidence type="ECO:0000256" key="4">
    <source>
        <dbReference type="ARBA" id="ARBA00022679"/>
    </source>
</evidence>
<name>A0A3S9SWS8_9FIRM</name>
<evidence type="ECO:0000313" key="17">
    <source>
        <dbReference type="EMBL" id="AZR72745.1"/>
    </source>
</evidence>
<keyword evidence="8 14" id="KW-0511">Multifunctional enzyme</keyword>
<evidence type="ECO:0000256" key="11">
    <source>
        <dbReference type="ARBA" id="ARBA00052407"/>
    </source>
</evidence>
<evidence type="ECO:0000256" key="12">
    <source>
        <dbReference type="ARBA" id="ARBA00052467"/>
    </source>
</evidence>
<dbReference type="Pfam" id="PF08545">
    <property type="entry name" value="ACP_syn_III"/>
    <property type="match status" value="1"/>
</dbReference>
<evidence type="ECO:0000256" key="13">
    <source>
        <dbReference type="ARBA" id="ARBA00052985"/>
    </source>
</evidence>
<dbReference type="InterPro" id="IPR016039">
    <property type="entry name" value="Thiolase-like"/>
</dbReference>
<keyword evidence="9 14" id="KW-0012">Acyltransferase</keyword>
<dbReference type="EC" id="2.3.1.180" evidence="14"/>
<organism evidence="17 18">
    <name type="scientific">Anoxybacter fermentans</name>
    <dbReference type="NCBI Taxonomy" id="1323375"/>
    <lineage>
        <taxon>Bacteria</taxon>
        <taxon>Bacillati</taxon>
        <taxon>Bacillota</taxon>
        <taxon>Clostridia</taxon>
        <taxon>Halanaerobiales</taxon>
        <taxon>Anoxybacter</taxon>
    </lineage>
</organism>
<evidence type="ECO:0000256" key="9">
    <source>
        <dbReference type="ARBA" id="ARBA00023315"/>
    </source>
</evidence>
<dbReference type="PANTHER" id="PTHR43091">
    <property type="entry name" value="3-OXOACYL-[ACYL-CARRIER-PROTEIN] SYNTHASE"/>
    <property type="match status" value="1"/>
</dbReference>
<sequence>MTRIRAGITGIGSYLPEKVITNFDLEKIVDTSDEWIRTRTGIQERRVVRDDQATSDIAYDAAKRALEDAGVNPEELDLIICATVTPDYLFPATACLIQDRLGAKNAAAFDMETGCSGFVYALCIASQFVQVGTYKKVLVIGAETLSKITNWKDRSTCVLFGDGAGAAVVEPVETGGILGFHLGSDGSGGKYLKMPAGGSRRPASVASVEEDAHYIHMEGNQVFKFAVKIMSKAALKALKNAGLKPEDIDFMIPHQANLRIIDAAAKRLKLPSEKVYVNLPKYGNTSSASIPIALDEAYQDGMFKKGDKIVLVGFGAGLTWASAVIEWSK</sequence>
<dbReference type="KEGG" id="aft:BBF96_04665"/>
<dbReference type="EMBL" id="CP016379">
    <property type="protein sequence ID" value="AZR72745.1"/>
    <property type="molecule type" value="Genomic_DNA"/>
</dbReference>
<feature type="domain" description="Beta-ketoacyl-[acyl-carrier-protein] synthase III N-terminal" evidence="16">
    <location>
        <begin position="109"/>
        <end position="186"/>
    </location>
</feature>
<dbReference type="GO" id="GO:0006633">
    <property type="term" value="P:fatty acid biosynthetic process"/>
    <property type="evidence" value="ECO:0007669"/>
    <property type="project" value="UniProtKB-UniRule"/>
</dbReference>
<dbReference type="PANTHER" id="PTHR43091:SF1">
    <property type="entry name" value="BETA-KETOACYL-[ACYL-CARRIER-PROTEIN] SYNTHASE III, CHLOROPLASTIC"/>
    <property type="match status" value="1"/>
</dbReference>
<comment type="catalytic activity">
    <reaction evidence="13">
        <text>3-methylbutanoyl-CoA + malonyl-[ACP] + H(+) = 5-methyl-3-oxohexanoyl-[ACP] + CO2 + CoA</text>
        <dbReference type="Rhea" id="RHEA:42272"/>
        <dbReference type="Rhea" id="RHEA-COMP:9623"/>
        <dbReference type="Rhea" id="RHEA-COMP:9941"/>
        <dbReference type="ChEBI" id="CHEBI:15378"/>
        <dbReference type="ChEBI" id="CHEBI:16526"/>
        <dbReference type="ChEBI" id="CHEBI:57287"/>
        <dbReference type="ChEBI" id="CHEBI:57345"/>
        <dbReference type="ChEBI" id="CHEBI:78449"/>
        <dbReference type="ChEBI" id="CHEBI:78822"/>
        <dbReference type="EC" id="2.3.1.300"/>
    </reaction>
    <physiologicalReaction direction="left-to-right" evidence="13">
        <dbReference type="Rhea" id="RHEA:42273"/>
    </physiologicalReaction>
</comment>
<evidence type="ECO:0000256" key="3">
    <source>
        <dbReference type="ARBA" id="ARBA00022516"/>
    </source>
</evidence>
<protein>
    <recommendedName>
        <fullName evidence="14">Beta-ketoacyl-[acyl-carrier-protein] synthase III</fullName>
        <shortName evidence="14">Beta-ketoacyl-ACP synthase III</shortName>
        <shortName evidence="14">KAS III</shortName>
        <ecNumber evidence="14">2.3.1.180</ecNumber>
    </recommendedName>
    <alternativeName>
        <fullName evidence="14">3-oxoacyl-[acyl-carrier-protein] synthase 3</fullName>
    </alternativeName>
    <alternativeName>
        <fullName evidence="14">3-oxoacyl-[acyl-carrier-protein] synthase III</fullName>
    </alternativeName>
</protein>
<comment type="catalytic activity">
    <reaction evidence="11">
        <text>(2S)-2-methylbutanoyl-CoA + malonyl-[ACP] + H(+) = (4S)-4-methyl-3-oxohexanoyl-[ACP] + CO2 + CoA</text>
        <dbReference type="Rhea" id="RHEA:42276"/>
        <dbReference type="Rhea" id="RHEA-COMP:9623"/>
        <dbReference type="Rhea" id="RHEA-COMP:17148"/>
        <dbReference type="ChEBI" id="CHEBI:15378"/>
        <dbReference type="ChEBI" id="CHEBI:16526"/>
        <dbReference type="ChEBI" id="CHEBI:57287"/>
        <dbReference type="ChEBI" id="CHEBI:78449"/>
        <dbReference type="ChEBI" id="CHEBI:88166"/>
        <dbReference type="ChEBI" id="CHEBI:167462"/>
        <dbReference type="EC" id="2.3.1.300"/>
    </reaction>
    <physiologicalReaction direction="left-to-right" evidence="11">
        <dbReference type="Rhea" id="RHEA:42277"/>
    </physiologicalReaction>
</comment>
<comment type="subcellular location">
    <subcellularLocation>
        <location evidence="14">Cytoplasm</location>
    </subcellularLocation>
</comment>
<dbReference type="CDD" id="cd00830">
    <property type="entry name" value="KAS_III"/>
    <property type="match status" value="1"/>
</dbReference>
<comment type="domain">
    <text evidence="14">The last Arg residue of the ACP-binding site is essential for the weak association between ACP/AcpP and FabH.</text>
</comment>
<feature type="active site" evidence="14">
    <location>
        <position position="115"/>
    </location>
</feature>
<evidence type="ECO:0000256" key="14">
    <source>
        <dbReference type="HAMAP-Rule" id="MF_01815"/>
    </source>
</evidence>
<dbReference type="InterPro" id="IPR013751">
    <property type="entry name" value="ACP_syn_III_N"/>
</dbReference>
<dbReference type="Pfam" id="PF08541">
    <property type="entry name" value="ACP_syn_III_C"/>
    <property type="match status" value="1"/>
</dbReference>
<gene>
    <name evidence="14" type="primary">fabH</name>
    <name evidence="17" type="ORF">BBF96_04665</name>
</gene>
<keyword evidence="4 14" id="KW-0808">Transferase</keyword>
<reference evidence="17 18" key="1">
    <citation type="submission" date="2016-07" db="EMBL/GenBank/DDBJ databases">
        <title>Genome and transcriptome analysis of iron-reducing fermentative bacteria Anoxybacter fermentans.</title>
        <authorList>
            <person name="Zeng X."/>
            <person name="Shao Z."/>
        </authorList>
    </citation>
    <scope>NUCLEOTIDE SEQUENCE [LARGE SCALE GENOMIC DNA]</scope>
    <source>
        <strain evidence="17 18">DY22613</strain>
    </source>
</reference>
<comment type="subunit">
    <text evidence="14">Homodimer.</text>
</comment>
<evidence type="ECO:0000256" key="7">
    <source>
        <dbReference type="ARBA" id="ARBA00023160"/>
    </source>
</evidence>
<feature type="active site" evidence="14">
    <location>
        <position position="254"/>
    </location>
</feature>
<dbReference type="InterPro" id="IPR004655">
    <property type="entry name" value="FabH"/>
</dbReference>
<feature type="active site" evidence="14">
    <location>
        <position position="284"/>
    </location>
</feature>
<keyword evidence="3 14" id="KW-0444">Lipid biosynthesis</keyword>
<dbReference type="SUPFAM" id="SSF53901">
    <property type="entry name" value="Thiolase-like"/>
    <property type="match status" value="1"/>
</dbReference>
<dbReference type="AlphaFoldDB" id="A0A3S9SWS8"/>
<feature type="domain" description="Beta-ketoacyl-[acyl-carrier-protein] synthase III C-terminal" evidence="15">
    <location>
        <begin position="238"/>
        <end position="327"/>
    </location>
</feature>
<dbReference type="NCBIfam" id="NF006829">
    <property type="entry name" value="PRK09352.1"/>
    <property type="match status" value="1"/>
</dbReference>
<dbReference type="InterPro" id="IPR013747">
    <property type="entry name" value="ACP_syn_III_C"/>
</dbReference>
<dbReference type="UniPathway" id="UPA00094"/>
<dbReference type="GO" id="GO:0005737">
    <property type="term" value="C:cytoplasm"/>
    <property type="evidence" value="ECO:0007669"/>
    <property type="project" value="UniProtKB-SubCell"/>
</dbReference>
<feature type="region of interest" description="ACP-binding" evidence="14">
    <location>
        <begin position="255"/>
        <end position="259"/>
    </location>
</feature>
<evidence type="ECO:0000256" key="2">
    <source>
        <dbReference type="ARBA" id="ARBA00008642"/>
    </source>
</evidence>
<comment type="similarity">
    <text evidence="2 14">Belongs to the thiolase-like superfamily. FabH family.</text>
</comment>
<evidence type="ECO:0000256" key="8">
    <source>
        <dbReference type="ARBA" id="ARBA00023268"/>
    </source>
</evidence>
<keyword evidence="5 14" id="KW-0276">Fatty acid metabolism</keyword>
<evidence type="ECO:0000259" key="15">
    <source>
        <dbReference type="Pfam" id="PF08541"/>
    </source>
</evidence>
<keyword evidence="18" id="KW-1185">Reference proteome</keyword>
<evidence type="ECO:0000313" key="18">
    <source>
        <dbReference type="Proteomes" id="UP000267250"/>
    </source>
</evidence>
<evidence type="ECO:0000256" key="6">
    <source>
        <dbReference type="ARBA" id="ARBA00023098"/>
    </source>
</evidence>
<keyword evidence="7 14" id="KW-0275">Fatty acid biosynthesis</keyword>
<dbReference type="Gene3D" id="3.40.47.10">
    <property type="match status" value="1"/>
</dbReference>
<evidence type="ECO:0000259" key="16">
    <source>
        <dbReference type="Pfam" id="PF08545"/>
    </source>
</evidence>
<accession>A0A3S9SWS8</accession>